<evidence type="ECO:0000313" key="2">
    <source>
        <dbReference type="Proteomes" id="UP000192501"/>
    </source>
</evidence>
<protein>
    <submittedName>
        <fullName evidence="1">Uncharacterized protein</fullName>
    </submittedName>
</protein>
<comment type="caution">
    <text evidence="1">The sequence shown here is derived from an EMBL/GenBank/DDBJ whole genome shotgun (WGS) entry which is preliminary data.</text>
</comment>
<organism evidence="1 2">
    <name type="scientific">Hepatospora eriocheir</name>
    <dbReference type="NCBI Taxonomy" id="1081669"/>
    <lineage>
        <taxon>Eukaryota</taxon>
        <taxon>Fungi</taxon>
        <taxon>Fungi incertae sedis</taxon>
        <taxon>Microsporidia</taxon>
        <taxon>Hepatosporidae</taxon>
        <taxon>Hepatospora</taxon>
    </lineage>
</organism>
<dbReference type="EMBL" id="LTAI01000288">
    <property type="protein sequence ID" value="ORD99137.1"/>
    <property type="molecule type" value="Genomic_DNA"/>
</dbReference>
<name>A0A1X0QH76_9MICR</name>
<proteinExistence type="predicted"/>
<accession>A0A1X0QH76</accession>
<sequence>MYIIATIIHMVAKNMILIAKLQKLQLNYSIDCNDYCIDCKKHSRILFYSIGCKDYYIDQKILYKLSIKI</sequence>
<dbReference type="Proteomes" id="UP000192501">
    <property type="component" value="Unassembled WGS sequence"/>
</dbReference>
<gene>
    <name evidence="1" type="ORF">A0H76_1343</name>
</gene>
<reference evidence="1 2" key="1">
    <citation type="journal article" date="2017" name="Environ. Microbiol.">
        <title>Decay of the glycolytic pathway and adaptation to intranuclear parasitism within Enterocytozoonidae microsporidia.</title>
        <authorList>
            <person name="Wiredu Boakye D."/>
            <person name="Jaroenlak P."/>
            <person name="Prachumwat A."/>
            <person name="Williams T.A."/>
            <person name="Bateman K.S."/>
            <person name="Itsathitphaisarn O."/>
            <person name="Sritunyalucksana K."/>
            <person name="Paszkiewicz K.H."/>
            <person name="Moore K.A."/>
            <person name="Stentiford G.D."/>
            <person name="Williams B.A."/>
        </authorList>
    </citation>
    <scope>NUCLEOTIDE SEQUENCE [LARGE SCALE GENOMIC DNA]</scope>
    <source>
        <strain evidence="2">canceri</strain>
    </source>
</reference>
<evidence type="ECO:0000313" key="1">
    <source>
        <dbReference type="EMBL" id="ORD99137.1"/>
    </source>
</evidence>
<dbReference type="VEuPathDB" id="MicrosporidiaDB:HERIO_870"/>
<dbReference type="VEuPathDB" id="MicrosporidiaDB:A0H76_1343"/>
<dbReference type="AlphaFoldDB" id="A0A1X0QH76"/>